<dbReference type="AlphaFoldDB" id="A0A258FLC8"/>
<dbReference type="SUPFAM" id="SSF57863">
    <property type="entry name" value="ArfGap/RecO-like zinc finger"/>
    <property type="match status" value="1"/>
</dbReference>
<evidence type="ECO:0000313" key="10">
    <source>
        <dbReference type="Proteomes" id="UP000215595"/>
    </source>
</evidence>
<dbReference type="GO" id="GO:0043590">
    <property type="term" value="C:bacterial nucleoid"/>
    <property type="evidence" value="ECO:0007669"/>
    <property type="project" value="TreeGrafter"/>
</dbReference>
<comment type="caution">
    <text evidence="9">The sequence shown here is derived from an EMBL/GenBank/DDBJ whole genome shotgun (WGS) entry which is preliminary data.</text>
</comment>
<evidence type="ECO:0000256" key="2">
    <source>
        <dbReference type="ARBA" id="ARBA00021310"/>
    </source>
</evidence>
<proteinExistence type="inferred from homology"/>
<dbReference type="PANTHER" id="PTHR33991:SF1">
    <property type="entry name" value="DNA REPAIR PROTEIN RECO"/>
    <property type="match status" value="1"/>
</dbReference>
<dbReference type="Pfam" id="PF02565">
    <property type="entry name" value="RecO_C"/>
    <property type="match status" value="1"/>
</dbReference>
<evidence type="ECO:0000259" key="8">
    <source>
        <dbReference type="Pfam" id="PF11967"/>
    </source>
</evidence>
<dbReference type="GO" id="GO:0006302">
    <property type="term" value="P:double-strand break repair"/>
    <property type="evidence" value="ECO:0007669"/>
    <property type="project" value="TreeGrafter"/>
</dbReference>
<dbReference type="InterPro" id="IPR042242">
    <property type="entry name" value="RecO_C"/>
</dbReference>
<accession>A0A258FLC8</accession>
<dbReference type="EMBL" id="NCEB01000019">
    <property type="protein sequence ID" value="OYX33017.1"/>
    <property type="molecule type" value="Genomic_DNA"/>
</dbReference>
<evidence type="ECO:0000256" key="3">
    <source>
        <dbReference type="ARBA" id="ARBA00022763"/>
    </source>
</evidence>
<dbReference type="GO" id="GO:0006310">
    <property type="term" value="P:DNA recombination"/>
    <property type="evidence" value="ECO:0007669"/>
    <property type="project" value="UniProtKB-UniRule"/>
</dbReference>
<protein>
    <recommendedName>
        <fullName evidence="2 7">DNA repair protein RecO</fullName>
    </recommendedName>
    <alternativeName>
        <fullName evidence="6 7">Recombination protein O</fullName>
    </alternativeName>
</protein>
<evidence type="ECO:0000256" key="6">
    <source>
        <dbReference type="ARBA" id="ARBA00033409"/>
    </source>
</evidence>
<dbReference type="Pfam" id="PF11967">
    <property type="entry name" value="RecO_N"/>
    <property type="match status" value="1"/>
</dbReference>
<comment type="function">
    <text evidence="7">Involved in DNA repair and RecF pathway recombination.</text>
</comment>
<dbReference type="Gene3D" id="1.20.1440.120">
    <property type="entry name" value="Recombination protein O, C-terminal domain"/>
    <property type="match status" value="1"/>
</dbReference>
<sequence length="243" mass="25690">MEFHEEAFVLSARAHGDTGVVVDLLTETHGRHAAYVAGGASRRMKPFLQAGARVIADYRARTSDHLGSARLEPVGEGPSGLFDDALALAGLAAAASVAQGALPEREAHPGAFFAFEALMGAFAIPDIWPAIFVRFEAGLLEDLGFGLDLGSCAVTGTVDDLIWVSPRTGRAVSSDAGRPYADKLLKLPPFLLGAQAGLADGDVGAGLDLTGHFLEQFVFHPQNRPLPPARVWLIDKLRDAGRL</sequence>
<evidence type="ECO:0000256" key="1">
    <source>
        <dbReference type="ARBA" id="ARBA00007452"/>
    </source>
</evidence>
<name>A0A258FLC8_9CAUL</name>
<dbReference type="PANTHER" id="PTHR33991">
    <property type="entry name" value="DNA REPAIR PROTEIN RECO"/>
    <property type="match status" value="1"/>
</dbReference>
<feature type="domain" description="DNA replication/recombination mediator RecO N-terminal" evidence="8">
    <location>
        <begin position="1"/>
        <end position="68"/>
    </location>
</feature>
<dbReference type="NCBIfam" id="TIGR00613">
    <property type="entry name" value="reco"/>
    <property type="match status" value="1"/>
</dbReference>
<dbReference type="InterPro" id="IPR003717">
    <property type="entry name" value="RecO"/>
</dbReference>
<dbReference type="SUPFAM" id="SSF50249">
    <property type="entry name" value="Nucleic acid-binding proteins"/>
    <property type="match status" value="1"/>
</dbReference>
<keyword evidence="3 7" id="KW-0227">DNA damage</keyword>
<reference evidence="9 10" key="1">
    <citation type="submission" date="2017-03" db="EMBL/GenBank/DDBJ databases">
        <title>Lifting the veil on microbial sulfur biogeochemistry in mining wastewaters.</title>
        <authorList>
            <person name="Kantor R.S."/>
            <person name="Colenbrander Nelson T."/>
            <person name="Marshall S."/>
            <person name="Bennett D."/>
            <person name="Apte S."/>
            <person name="Camacho D."/>
            <person name="Thomas B.C."/>
            <person name="Warren L.A."/>
            <person name="Banfield J.F."/>
        </authorList>
    </citation>
    <scope>NUCLEOTIDE SEQUENCE [LARGE SCALE GENOMIC DNA]</scope>
    <source>
        <strain evidence="9">32-69-9</strain>
    </source>
</reference>
<evidence type="ECO:0000256" key="7">
    <source>
        <dbReference type="HAMAP-Rule" id="MF_00201"/>
    </source>
</evidence>
<dbReference type="HAMAP" id="MF_00201">
    <property type="entry name" value="RecO"/>
    <property type="match status" value="1"/>
</dbReference>
<evidence type="ECO:0000256" key="4">
    <source>
        <dbReference type="ARBA" id="ARBA00023172"/>
    </source>
</evidence>
<dbReference type="Proteomes" id="UP000215595">
    <property type="component" value="Unassembled WGS sequence"/>
</dbReference>
<evidence type="ECO:0000256" key="5">
    <source>
        <dbReference type="ARBA" id="ARBA00023204"/>
    </source>
</evidence>
<keyword evidence="5 7" id="KW-0234">DNA repair</keyword>
<dbReference type="InterPro" id="IPR022572">
    <property type="entry name" value="DNA_rep/recomb_RecO_N"/>
</dbReference>
<dbReference type="Gene3D" id="2.40.50.140">
    <property type="entry name" value="Nucleic acid-binding proteins"/>
    <property type="match status" value="1"/>
</dbReference>
<dbReference type="InterPro" id="IPR012340">
    <property type="entry name" value="NA-bd_OB-fold"/>
</dbReference>
<gene>
    <name evidence="7" type="primary">recO</name>
    <name evidence="9" type="ORF">B7Z01_10315</name>
</gene>
<dbReference type="InterPro" id="IPR037278">
    <property type="entry name" value="ARFGAP/RecO"/>
</dbReference>
<organism evidence="9 10">
    <name type="scientific">Brevundimonas subvibrioides</name>
    <dbReference type="NCBI Taxonomy" id="74313"/>
    <lineage>
        <taxon>Bacteria</taxon>
        <taxon>Pseudomonadati</taxon>
        <taxon>Pseudomonadota</taxon>
        <taxon>Alphaproteobacteria</taxon>
        <taxon>Caulobacterales</taxon>
        <taxon>Caulobacteraceae</taxon>
        <taxon>Brevundimonas</taxon>
    </lineage>
</organism>
<comment type="similarity">
    <text evidence="1 7">Belongs to the RecO family.</text>
</comment>
<keyword evidence="4 7" id="KW-0233">DNA recombination</keyword>
<evidence type="ECO:0000313" key="9">
    <source>
        <dbReference type="EMBL" id="OYX33017.1"/>
    </source>
</evidence>